<dbReference type="SUPFAM" id="SSF82861">
    <property type="entry name" value="Mechanosensitive channel protein MscS (YggB), transmembrane region"/>
    <property type="match status" value="1"/>
</dbReference>
<dbReference type="InterPro" id="IPR011066">
    <property type="entry name" value="MscS_channel_C_sf"/>
</dbReference>
<evidence type="ECO:0000256" key="2">
    <source>
        <dbReference type="ARBA" id="ARBA00008017"/>
    </source>
</evidence>
<evidence type="ECO:0000256" key="5">
    <source>
        <dbReference type="ARBA" id="ARBA00022989"/>
    </source>
</evidence>
<evidence type="ECO:0000259" key="8">
    <source>
        <dbReference type="Pfam" id="PF00924"/>
    </source>
</evidence>
<dbReference type="InterPro" id="IPR006685">
    <property type="entry name" value="MscS_channel_2nd"/>
</dbReference>
<dbReference type="EMBL" id="JBCHKQ010000002">
    <property type="protein sequence ID" value="MEM5948248.1"/>
    <property type="molecule type" value="Genomic_DNA"/>
</dbReference>
<protein>
    <submittedName>
        <fullName evidence="11">Mechanosensitive ion channel family protein</fullName>
    </submittedName>
</protein>
<dbReference type="PANTHER" id="PTHR30221">
    <property type="entry name" value="SMALL-CONDUCTANCE MECHANOSENSITIVE CHANNEL"/>
    <property type="match status" value="1"/>
</dbReference>
<comment type="subcellular location">
    <subcellularLocation>
        <location evidence="1">Cell membrane</location>
        <topology evidence="1">Multi-pass membrane protein</topology>
    </subcellularLocation>
</comment>
<evidence type="ECO:0000313" key="12">
    <source>
        <dbReference type="Proteomes" id="UP001466331"/>
    </source>
</evidence>
<comment type="similarity">
    <text evidence="2">Belongs to the MscS (TC 1.A.23) family.</text>
</comment>
<evidence type="ECO:0000256" key="3">
    <source>
        <dbReference type="ARBA" id="ARBA00022475"/>
    </source>
</evidence>
<feature type="transmembrane region" description="Helical" evidence="7">
    <location>
        <begin position="83"/>
        <end position="112"/>
    </location>
</feature>
<dbReference type="InterPro" id="IPR049142">
    <property type="entry name" value="MS_channel_1st"/>
</dbReference>
<evidence type="ECO:0000259" key="10">
    <source>
        <dbReference type="Pfam" id="PF21088"/>
    </source>
</evidence>
<keyword evidence="6 7" id="KW-0472">Membrane</keyword>
<keyword evidence="5 7" id="KW-1133">Transmembrane helix</keyword>
<feature type="domain" description="Mechanosensitive ion channel MscS C-terminal" evidence="9">
    <location>
        <begin position="175"/>
        <end position="255"/>
    </location>
</feature>
<dbReference type="InterPro" id="IPR010920">
    <property type="entry name" value="LSM_dom_sf"/>
</dbReference>
<feature type="transmembrane region" description="Helical" evidence="7">
    <location>
        <begin position="16"/>
        <end position="39"/>
    </location>
</feature>
<evidence type="ECO:0000256" key="7">
    <source>
        <dbReference type="SAM" id="Phobius"/>
    </source>
</evidence>
<dbReference type="Gene3D" id="3.30.70.100">
    <property type="match status" value="1"/>
</dbReference>
<evidence type="ECO:0000259" key="9">
    <source>
        <dbReference type="Pfam" id="PF21082"/>
    </source>
</evidence>
<feature type="transmembrane region" description="Helical" evidence="7">
    <location>
        <begin position="59"/>
        <end position="77"/>
    </location>
</feature>
<sequence>MDVIKKIIESLSQGRILPYINTLIIFLAGIIILKLLTLILRKTLFRKLSDHSKMLVTKFIFYAGVIILFFIGLQNLGVSPATLLGAAGITGIALGFASQTSMSNLISGLFLLSERPFSIGDLIKVGDTTGFVISVDLLSVKVRTFDNKYIRIPSEKLINQEMANITYYPIRRLDIDLSVAYKEDIRRVFEILKEIAEKNPYCLDQPEPLIVFKGFGTSGIDIFMGVWFIKTDYLKLKNSIMIEIKERFEEENIEFPFPHITLYTGSNTAAFPVEISEKKSSKS</sequence>
<dbReference type="InterPro" id="IPR011014">
    <property type="entry name" value="MscS_channel_TM-2"/>
</dbReference>
<dbReference type="SUPFAM" id="SSF82689">
    <property type="entry name" value="Mechanosensitive channel protein MscS (YggB), C-terminal domain"/>
    <property type="match status" value="1"/>
</dbReference>
<dbReference type="SUPFAM" id="SSF50182">
    <property type="entry name" value="Sm-like ribonucleoproteins"/>
    <property type="match status" value="1"/>
</dbReference>
<evidence type="ECO:0000256" key="4">
    <source>
        <dbReference type="ARBA" id="ARBA00022692"/>
    </source>
</evidence>
<gene>
    <name evidence="11" type="ORF">WKV44_06805</name>
</gene>
<feature type="domain" description="Mechanosensitive ion channel transmembrane helices 2/3" evidence="10">
    <location>
        <begin position="59"/>
        <end position="99"/>
    </location>
</feature>
<keyword evidence="4 7" id="KW-0812">Transmembrane</keyword>
<dbReference type="Pfam" id="PF21088">
    <property type="entry name" value="MS_channel_1st"/>
    <property type="match status" value="1"/>
</dbReference>
<dbReference type="RefSeq" id="WP_420069694.1">
    <property type="nucleotide sequence ID" value="NZ_JBCHKQ010000002.1"/>
</dbReference>
<evidence type="ECO:0000256" key="1">
    <source>
        <dbReference type="ARBA" id="ARBA00004651"/>
    </source>
</evidence>
<feature type="domain" description="Mechanosensitive ion channel MscS" evidence="8">
    <location>
        <begin position="101"/>
        <end position="166"/>
    </location>
</feature>
<keyword evidence="3" id="KW-1003">Cell membrane</keyword>
<dbReference type="Pfam" id="PF00924">
    <property type="entry name" value="MS_channel_2nd"/>
    <property type="match status" value="1"/>
</dbReference>
<dbReference type="Proteomes" id="UP001466331">
    <property type="component" value="Unassembled WGS sequence"/>
</dbReference>
<dbReference type="InterPro" id="IPR045275">
    <property type="entry name" value="MscS_archaea/bacteria_type"/>
</dbReference>
<evidence type="ECO:0000313" key="11">
    <source>
        <dbReference type="EMBL" id="MEM5948248.1"/>
    </source>
</evidence>
<accession>A0ABU9UC57</accession>
<evidence type="ECO:0000256" key="6">
    <source>
        <dbReference type="ARBA" id="ARBA00023136"/>
    </source>
</evidence>
<organism evidence="11 12">
    <name type="scientific">Rarispira pelagica</name>
    <dbReference type="NCBI Taxonomy" id="3141764"/>
    <lineage>
        <taxon>Bacteria</taxon>
        <taxon>Pseudomonadati</taxon>
        <taxon>Spirochaetota</taxon>
        <taxon>Spirochaetia</taxon>
        <taxon>Winmispirales</taxon>
        <taxon>Winmispiraceae</taxon>
        <taxon>Rarispira</taxon>
    </lineage>
</organism>
<dbReference type="Pfam" id="PF21082">
    <property type="entry name" value="MS_channel_3rd"/>
    <property type="match status" value="1"/>
</dbReference>
<comment type="caution">
    <text evidence="11">The sequence shown here is derived from an EMBL/GenBank/DDBJ whole genome shotgun (WGS) entry which is preliminary data.</text>
</comment>
<dbReference type="InterPro" id="IPR023408">
    <property type="entry name" value="MscS_beta-dom_sf"/>
</dbReference>
<proteinExistence type="inferred from homology"/>
<dbReference type="Gene3D" id="1.10.287.1260">
    <property type="match status" value="1"/>
</dbReference>
<name>A0ABU9UC57_9SPIR</name>
<reference evidence="11 12" key="1">
    <citation type="submission" date="2024-03" db="EMBL/GenBank/DDBJ databases">
        <title>Ignisphaera cupida sp. nov., a hyperthermophilic hydrolytic archaeon from a hot spring of Kamchatka, and proposal of Ignisphaeraceae fam. nov.</title>
        <authorList>
            <person name="Podosokorskaya O.A."/>
            <person name="Elcheninov A.G."/>
            <person name="Maltseva A.I."/>
            <person name="Zayulina K.S."/>
            <person name="Novikov A."/>
            <person name="Merkel A.Y."/>
        </authorList>
    </citation>
    <scope>NUCLEOTIDE SEQUENCE [LARGE SCALE GENOMIC DNA]</scope>
    <source>
        <strain evidence="11 12">38H-sp</strain>
    </source>
</reference>
<dbReference type="InterPro" id="IPR049278">
    <property type="entry name" value="MS_channel_C"/>
</dbReference>
<dbReference type="PANTHER" id="PTHR30221:SF20">
    <property type="entry name" value="SMALL-CONDUCTANCE MECHANOSENSITIVE CHANNEL"/>
    <property type="match status" value="1"/>
</dbReference>
<dbReference type="Gene3D" id="2.30.30.60">
    <property type="match status" value="1"/>
</dbReference>
<keyword evidence="12" id="KW-1185">Reference proteome</keyword>